<evidence type="ECO:0000313" key="7">
    <source>
        <dbReference type="Proteomes" id="UP001151309"/>
    </source>
</evidence>
<dbReference type="PANTHER" id="PTHR30579:SF7">
    <property type="entry name" value="HTH-TYPE TRANSCRIPTIONAL REGULATOR LRHA-RELATED"/>
    <property type="match status" value="1"/>
</dbReference>
<comment type="caution">
    <text evidence="6">The sequence shown here is derived from an EMBL/GenBank/DDBJ whole genome shotgun (WGS) entry which is preliminary data.</text>
</comment>
<dbReference type="PANTHER" id="PTHR30579">
    <property type="entry name" value="TRANSCRIPTIONAL REGULATOR"/>
    <property type="match status" value="1"/>
</dbReference>
<evidence type="ECO:0000256" key="2">
    <source>
        <dbReference type="ARBA" id="ARBA00023015"/>
    </source>
</evidence>
<dbReference type="InterPro" id="IPR050176">
    <property type="entry name" value="LTTR"/>
</dbReference>
<name>A0A9X3HLQ1_9HYPH</name>
<comment type="similarity">
    <text evidence="1">Belongs to the LysR transcriptional regulatory family.</text>
</comment>
<dbReference type="GO" id="GO:0003700">
    <property type="term" value="F:DNA-binding transcription factor activity"/>
    <property type="evidence" value="ECO:0007669"/>
    <property type="project" value="InterPro"/>
</dbReference>
<keyword evidence="4" id="KW-0804">Transcription</keyword>
<dbReference type="SUPFAM" id="SSF46785">
    <property type="entry name" value="Winged helix' DNA-binding domain"/>
    <property type="match status" value="1"/>
</dbReference>
<dbReference type="InterPro" id="IPR036388">
    <property type="entry name" value="WH-like_DNA-bd_sf"/>
</dbReference>
<dbReference type="EMBL" id="JAPZLT010000006">
    <property type="protein sequence ID" value="MCZ7910204.1"/>
    <property type="molecule type" value="Genomic_DNA"/>
</dbReference>
<protein>
    <submittedName>
        <fullName evidence="6">LysR family transcriptional regulator</fullName>
    </submittedName>
</protein>
<proteinExistence type="inferred from homology"/>
<reference evidence="6" key="1">
    <citation type="submission" date="2022-12" db="EMBL/GenBank/DDBJ databases">
        <title>Draft genome sequences of 22 rhizogenic Agrobacterium biovar 1 strains, the causative agent of hairy root disease.</title>
        <authorList>
            <person name="Kim N."/>
            <person name="Vargas P."/>
            <person name="Rediers H."/>
        </authorList>
    </citation>
    <scope>NUCLEOTIDE SEQUENCE</scope>
    <source>
        <strain evidence="6">ST07.17.026</strain>
    </source>
</reference>
<dbReference type="Pfam" id="PF00126">
    <property type="entry name" value="HTH_1"/>
    <property type="match status" value="1"/>
</dbReference>
<dbReference type="GO" id="GO:0003677">
    <property type="term" value="F:DNA binding"/>
    <property type="evidence" value="ECO:0007669"/>
    <property type="project" value="UniProtKB-KW"/>
</dbReference>
<accession>A0A9X3HLQ1</accession>
<dbReference type="InterPro" id="IPR005119">
    <property type="entry name" value="LysR_subst-bd"/>
</dbReference>
<evidence type="ECO:0000256" key="1">
    <source>
        <dbReference type="ARBA" id="ARBA00009437"/>
    </source>
</evidence>
<keyword evidence="3" id="KW-0238">DNA-binding</keyword>
<dbReference type="Pfam" id="PF03466">
    <property type="entry name" value="LysR_substrate"/>
    <property type="match status" value="1"/>
</dbReference>
<dbReference type="Proteomes" id="UP001151309">
    <property type="component" value="Unassembled WGS sequence"/>
</dbReference>
<dbReference type="InterPro" id="IPR036390">
    <property type="entry name" value="WH_DNA-bd_sf"/>
</dbReference>
<feature type="domain" description="HTH lysR-type" evidence="5">
    <location>
        <begin position="7"/>
        <end position="64"/>
    </location>
</feature>
<dbReference type="RefSeq" id="WP_269831533.1">
    <property type="nucleotide sequence ID" value="NZ_JAPZLT010000006.1"/>
</dbReference>
<dbReference type="Gene3D" id="1.10.10.10">
    <property type="entry name" value="Winged helix-like DNA-binding domain superfamily/Winged helix DNA-binding domain"/>
    <property type="match status" value="1"/>
</dbReference>
<keyword evidence="2" id="KW-0805">Transcription regulation</keyword>
<evidence type="ECO:0000256" key="3">
    <source>
        <dbReference type="ARBA" id="ARBA00023125"/>
    </source>
</evidence>
<dbReference type="SUPFAM" id="SSF53850">
    <property type="entry name" value="Periplasmic binding protein-like II"/>
    <property type="match status" value="1"/>
</dbReference>
<dbReference type="PRINTS" id="PR00039">
    <property type="entry name" value="HTHLYSR"/>
</dbReference>
<dbReference type="PROSITE" id="PS50931">
    <property type="entry name" value="HTH_LYSR"/>
    <property type="match status" value="1"/>
</dbReference>
<gene>
    <name evidence="6" type="ORF">O9X94_12850</name>
</gene>
<organism evidence="6 7">
    <name type="scientific">Agrobacterium leguminum</name>
    <dbReference type="NCBI Taxonomy" id="2792015"/>
    <lineage>
        <taxon>Bacteria</taxon>
        <taxon>Pseudomonadati</taxon>
        <taxon>Pseudomonadota</taxon>
        <taxon>Alphaproteobacteria</taxon>
        <taxon>Hyphomicrobiales</taxon>
        <taxon>Rhizobiaceae</taxon>
        <taxon>Rhizobium/Agrobacterium group</taxon>
        <taxon>Agrobacterium</taxon>
    </lineage>
</organism>
<dbReference type="AlphaFoldDB" id="A0A9X3HLQ1"/>
<keyword evidence="7" id="KW-1185">Reference proteome</keyword>
<sequence length="285" mass="31261">MQNMRSLDPEAVEAFLLVAELQSFTRVAGVMNTSQAAISLRLRRLEDMLGHRLVERTPRRVRLTAAGERFLEPARAYVAAGRRALDVFGQEPTRLAIGFTHHLIGADLPRILRVISERETSVTLHLRTAGTRTLLELYDAGALDAIVVLRHDDIRRDGELLFQESFGWYCSADFDLPSNLPVPLVLQPEPCNLRAMALRALEAADIAWREVFVGTGATAVGAAAEAGIGVALLARSVAPAGLREVREGLLPELSKLDVVMISAVTGYHANAVLRRITRAFQSPRI</sequence>
<dbReference type="Gene3D" id="3.40.190.10">
    <property type="entry name" value="Periplasmic binding protein-like II"/>
    <property type="match status" value="2"/>
</dbReference>
<evidence type="ECO:0000313" key="6">
    <source>
        <dbReference type="EMBL" id="MCZ7910204.1"/>
    </source>
</evidence>
<evidence type="ECO:0000259" key="5">
    <source>
        <dbReference type="PROSITE" id="PS50931"/>
    </source>
</evidence>
<dbReference type="InterPro" id="IPR000847">
    <property type="entry name" value="LysR_HTH_N"/>
</dbReference>
<evidence type="ECO:0000256" key="4">
    <source>
        <dbReference type="ARBA" id="ARBA00023163"/>
    </source>
</evidence>